<dbReference type="SUPFAM" id="SSF56349">
    <property type="entry name" value="DNA breaking-rejoining enzymes"/>
    <property type="match status" value="1"/>
</dbReference>
<feature type="active site" evidence="9">
    <location>
        <position position="150"/>
    </location>
</feature>
<dbReference type="InterPro" id="IPR004107">
    <property type="entry name" value="Integrase_SAM-like_N"/>
</dbReference>
<evidence type="ECO:0000256" key="2">
    <source>
        <dbReference type="ARBA" id="ARBA00022490"/>
    </source>
</evidence>
<comment type="similarity">
    <text evidence="9">Belongs to the 'phage' integrase family. XerC subfamily.</text>
</comment>
<evidence type="ECO:0000313" key="13">
    <source>
        <dbReference type="Proteomes" id="UP001621964"/>
    </source>
</evidence>
<protein>
    <recommendedName>
        <fullName evidence="9">Tyrosine recombinase XerC</fullName>
    </recommendedName>
</protein>
<feature type="domain" description="Core-binding (CB)" evidence="11">
    <location>
        <begin position="1"/>
        <end position="89"/>
    </location>
</feature>
<evidence type="ECO:0000256" key="8">
    <source>
        <dbReference type="ARBA" id="ARBA00023306"/>
    </source>
</evidence>
<name>A0ABW8Q244_9NEIS</name>
<dbReference type="Pfam" id="PF00589">
    <property type="entry name" value="Phage_integrase"/>
    <property type="match status" value="1"/>
</dbReference>
<dbReference type="Gene3D" id="1.10.443.10">
    <property type="entry name" value="Intergrase catalytic core"/>
    <property type="match status" value="1"/>
</dbReference>
<reference evidence="12 13" key="1">
    <citation type="submission" date="2024-11" db="EMBL/GenBank/DDBJ databases">
        <authorList>
            <person name="Mikucki A.G."/>
            <person name="Kahler C.M."/>
        </authorList>
    </citation>
    <scope>NUCLEOTIDE SEQUENCE [LARGE SCALE GENOMIC DNA]</scope>
    <source>
        <strain evidence="12 13">EXNM717</strain>
    </source>
</reference>
<feature type="active site" evidence="9">
    <location>
        <position position="267"/>
    </location>
</feature>
<evidence type="ECO:0000256" key="9">
    <source>
        <dbReference type="HAMAP-Rule" id="MF_01808"/>
    </source>
</evidence>
<dbReference type="InterPro" id="IPR050090">
    <property type="entry name" value="Tyrosine_recombinase_XerCD"/>
</dbReference>
<dbReference type="InterPro" id="IPR044068">
    <property type="entry name" value="CB"/>
</dbReference>
<evidence type="ECO:0000256" key="6">
    <source>
        <dbReference type="ARBA" id="ARBA00023125"/>
    </source>
</evidence>
<dbReference type="PANTHER" id="PTHR30349:SF81">
    <property type="entry name" value="TYROSINE RECOMBINASE XERC"/>
    <property type="match status" value="1"/>
</dbReference>
<dbReference type="InterPro" id="IPR013762">
    <property type="entry name" value="Integrase-like_cat_sf"/>
</dbReference>
<dbReference type="Pfam" id="PF02899">
    <property type="entry name" value="Phage_int_SAM_1"/>
    <property type="match status" value="1"/>
</dbReference>
<dbReference type="InterPro" id="IPR010998">
    <property type="entry name" value="Integrase_recombinase_N"/>
</dbReference>
<feature type="active site" evidence="9">
    <location>
        <position position="241"/>
    </location>
</feature>
<dbReference type="Proteomes" id="UP001621964">
    <property type="component" value="Unassembled WGS sequence"/>
</dbReference>
<dbReference type="PROSITE" id="PS51900">
    <property type="entry name" value="CB"/>
    <property type="match status" value="1"/>
</dbReference>
<dbReference type="CDD" id="cd00798">
    <property type="entry name" value="INT_XerDC_C"/>
    <property type="match status" value="1"/>
</dbReference>
<keyword evidence="4 9" id="KW-0159">Chromosome partition</keyword>
<sequence>MQQQDFCRYFDDYLTALRQEGKSAHTVEAYRRDLSQLERLLMLRPSENGADVGRGDFLAALKKLSQRNLSERSMARKLSVWRQYCGWLVQRGLMAADPTANLKAPKPPQRLPKAVQQEPLNHLLNQGCGEDALALRDRAVFELLYGSGLRLSEVCSLNLHDVLPDEGWVGVTGKGGKQRRVPLVRKSIDALLDYLPHRIAAEGEAALFTNKNGRRLGQRQIQKRLQQWAAEQGSAQHLSPHMLRHSYASHLLQASRDIRAVQELLGHSNLSTTQIYTKLDLEHLAAVYDEAHPRAKRKKE</sequence>
<feature type="domain" description="Tyr recombinase" evidence="10">
    <location>
        <begin position="110"/>
        <end position="289"/>
    </location>
</feature>
<comment type="function">
    <text evidence="9">Site-specific tyrosine recombinase, which acts by catalyzing the cutting and rejoining of the recombining DNA molecules. The XerC-XerD complex is essential to convert dimers of the bacterial chromosome into monomers to permit their segregation at cell division. It also contributes to the segregational stability of plasmids.</text>
</comment>
<organism evidence="12 13">
    <name type="scientific">Neisseria oralis</name>
    <dbReference type="NCBI Taxonomy" id="1107316"/>
    <lineage>
        <taxon>Bacteria</taxon>
        <taxon>Pseudomonadati</taxon>
        <taxon>Pseudomonadota</taxon>
        <taxon>Betaproteobacteria</taxon>
        <taxon>Neisseriales</taxon>
        <taxon>Neisseriaceae</taxon>
        <taxon>Neisseria</taxon>
    </lineage>
</organism>
<evidence type="ECO:0000259" key="10">
    <source>
        <dbReference type="PROSITE" id="PS51898"/>
    </source>
</evidence>
<evidence type="ECO:0000259" key="11">
    <source>
        <dbReference type="PROSITE" id="PS51900"/>
    </source>
</evidence>
<feature type="active site" evidence="9">
    <location>
        <position position="174"/>
    </location>
</feature>
<keyword evidence="2 9" id="KW-0963">Cytoplasm</keyword>
<keyword evidence="6 9" id="KW-0238">DNA-binding</keyword>
<dbReference type="Gene3D" id="1.10.150.130">
    <property type="match status" value="1"/>
</dbReference>
<evidence type="ECO:0000256" key="1">
    <source>
        <dbReference type="ARBA" id="ARBA00004496"/>
    </source>
</evidence>
<keyword evidence="5 9" id="KW-0229">DNA integration</keyword>
<evidence type="ECO:0000256" key="5">
    <source>
        <dbReference type="ARBA" id="ARBA00022908"/>
    </source>
</evidence>
<evidence type="ECO:0000313" key="12">
    <source>
        <dbReference type="EMBL" id="MFK7641622.1"/>
    </source>
</evidence>
<dbReference type="RefSeq" id="WP_405385588.1">
    <property type="nucleotide sequence ID" value="NZ_JBJGEB010000003.1"/>
</dbReference>
<dbReference type="PANTHER" id="PTHR30349">
    <property type="entry name" value="PHAGE INTEGRASE-RELATED"/>
    <property type="match status" value="1"/>
</dbReference>
<keyword evidence="13" id="KW-1185">Reference proteome</keyword>
<comment type="subunit">
    <text evidence="9">Forms a cyclic heterotetrameric complex composed of two molecules of XerC and two molecules of XerD.</text>
</comment>
<dbReference type="InterPro" id="IPR023009">
    <property type="entry name" value="Tyrosine_recombinase_XerC/XerD"/>
</dbReference>
<dbReference type="PROSITE" id="PS51898">
    <property type="entry name" value="TYR_RECOMBINASE"/>
    <property type="match status" value="1"/>
</dbReference>
<keyword evidence="8 9" id="KW-0131">Cell cycle</keyword>
<dbReference type="HAMAP" id="MF_01808">
    <property type="entry name" value="Recomb_XerC_XerD"/>
    <property type="match status" value="1"/>
</dbReference>
<evidence type="ECO:0000256" key="7">
    <source>
        <dbReference type="ARBA" id="ARBA00023172"/>
    </source>
</evidence>
<keyword evidence="7 9" id="KW-0233">DNA recombination</keyword>
<comment type="caution">
    <text evidence="12">The sequence shown here is derived from an EMBL/GenBank/DDBJ whole genome shotgun (WGS) entry which is preliminary data.</text>
</comment>
<dbReference type="EMBL" id="JBJGEB010000003">
    <property type="protein sequence ID" value="MFK7641622.1"/>
    <property type="molecule type" value="Genomic_DNA"/>
</dbReference>
<accession>A0ABW8Q244</accession>
<keyword evidence="3 9" id="KW-0132">Cell division</keyword>
<feature type="active site" description="O-(3'-phospho-DNA)-tyrosine intermediate" evidence="9">
    <location>
        <position position="276"/>
    </location>
</feature>
<evidence type="ECO:0000256" key="3">
    <source>
        <dbReference type="ARBA" id="ARBA00022618"/>
    </source>
</evidence>
<dbReference type="InterPro" id="IPR002104">
    <property type="entry name" value="Integrase_catalytic"/>
</dbReference>
<gene>
    <name evidence="9 12" type="primary">xerC</name>
    <name evidence="12" type="ORF">ACI43T_03800</name>
</gene>
<evidence type="ECO:0000256" key="4">
    <source>
        <dbReference type="ARBA" id="ARBA00022829"/>
    </source>
</evidence>
<proteinExistence type="inferred from homology"/>
<feature type="active site" evidence="9">
    <location>
        <position position="244"/>
    </location>
</feature>
<comment type="subcellular location">
    <subcellularLocation>
        <location evidence="1 9">Cytoplasm</location>
    </subcellularLocation>
</comment>
<dbReference type="InterPro" id="IPR011010">
    <property type="entry name" value="DNA_brk_join_enz"/>
</dbReference>